<keyword evidence="6" id="KW-0472">Membrane</keyword>
<evidence type="ECO:0000256" key="5">
    <source>
        <dbReference type="ARBA" id="ARBA00022989"/>
    </source>
</evidence>
<evidence type="ECO:0000256" key="3">
    <source>
        <dbReference type="ARBA" id="ARBA00022475"/>
    </source>
</evidence>
<evidence type="ECO:0000313" key="8">
    <source>
        <dbReference type="EMBL" id="MCP1386227.1"/>
    </source>
</evidence>
<keyword evidence="3" id="KW-1003">Cell membrane</keyword>
<evidence type="ECO:0000256" key="6">
    <source>
        <dbReference type="ARBA" id="ARBA00023136"/>
    </source>
</evidence>
<keyword evidence="9" id="KW-1185">Reference proteome</keyword>
<evidence type="ECO:0000256" key="7">
    <source>
        <dbReference type="SAM" id="MobiDB-lite"/>
    </source>
</evidence>
<accession>A0ABT1FX48</accession>
<proteinExistence type="inferred from homology"/>
<dbReference type="InterPro" id="IPR003688">
    <property type="entry name" value="TraG/VirD4"/>
</dbReference>
<comment type="subcellular location">
    <subcellularLocation>
        <location evidence="1">Cell membrane</location>
        <topology evidence="1">Multi-pass membrane protein</topology>
    </subcellularLocation>
</comment>
<dbReference type="SUPFAM" id="SSF52540">
    <property type="entry name" value="P-loop containing nucleoside triphosphate hydrolases"/>
    <property type="match status" value="1"/>
</dbReference>
<evidence type="ECO:0000256" key="1">
    <source>
        <dbReference type="ARBA" id="ARBA00004651"/>
    </source>
</evidence>
<dbReference type="PANTHER" id="PTHR37937">
    <property type="entry name" value="CONJUGATIVE TRANSFER: DNA TRANSPORT"/>
    <property type="match status" value="1"/>
</dbReference>
<feature type="region of interest" description="Disordered" evidence="7">
    <location>
        <begin position="29"/>
        <end position="49"/>
    </location>
</feature>
<evidence type="ECO:0000256" key="4">
    <source>
        <dbReference type="ARBA" id="ARBA00022692"/>
    </source>
</evidence>
<keyword evidence="5" id="KW-1133">Transmembrane helix</keyword>
<dbReference type="CDD" id="cd01127">
    <property type="entry name" value="TrwB_TraG_TraD_VirD4"/>
    <property type="match status" value="1"/>
</dbReference>
<comment type="caution">
    <text evidence="8">The sequence shown here is derived from an EMBL/GenBank/DDBJ whole genome shotgun (WGS) entry which is preliminary data.</text>
</comment>
<protein>
    <submittedName>
        <fullName evidence="8">Type IV secretory system conjugative DNA transfer family protein</fullName>
    </submittedName>
</protein>
<dbReference type="PANTHER" id="PTHR37937:SF1">
    <property type="entry name" value="CONJUGATIVE TRANSFER: DNA TRANSPORT"/>
    <property type="match status" value="1"/>
</dbReference>
<dbReference type="Pfam" id="PF02534">
    <property type="entry name" value="T4SS-DNA_transf"/>
    <property type="match status" value="1"/>
</dbReference>
<keyword evidence="4" id="KW-0812">Transmembrane</keyword>
<sequence length="459" mass="50974">MTSLTSQGPLLGYHLGEILGQAQGQIQTRPIGFGNRNESPNKSVRETSEGSLPLLHAPAEGHGMVIAGTGSGKGRSVAIPMLLTNNNPAIVLDIKGELHAVTAERRKQMGHAVYCLDFANLISKKGHRFNFFDLFKYCTHNEFIDAQAQLLADMMSFSSSGFSEKFWDSQGLSLNAAILACLIVTEDPKDWTLRNYLRKLFADDLKYSLAVMLDTVGKKIPTMAYQDIAAFLQLPDVTSGGVSATAQSYVKALMAEPVLSATDSSDFSLEDIREGKPMTVYIVFPPEYLSSHGALLRVWIGAMLKAITSRTSIPEKRTIFLLDEAAQLGTFNYLQTIITLCRGYGVSCYTFWQDLQQLKARYSDWQTLVNNCSTLQFFGCKNHLVAKGVEEITGIPAQRIAALPDDQQLVVMNGKNILSKRFDYLKDELFKGMYQPNPYYERQQGNVKINDLQQLGTLF</sequence>
<dbReference type="InterPro" id="IPR027417">
    <property type="entry name" value="P-loop_NTPase"/>
</dbReference>
<dbReference type="Proteomes" id="UP001204772">
    <property type="component" value="Unassembled WGS sequence"/>
</dbReference>
<name>A0ABT1FX48_9BACT</name>
<dbReference type="Gene3D" id="3.40.50.300">
    <property type="entry name" value="P-loop containing nucleotide triphosphate hydrolases"/>
    <property type="match status" value="1"/>
</dbReference>
<organism evidence="8 9">
    <name type="scientific">Runella salmonicolor</name>
    <dbReference type="NCBI Taxonomy" id="2950278"/>
    <lineage>
        <taxon>Bacteria</taxon>
        <taxon>Pseudomonadati</taxon>
        <taxon>Bacteroidota</taxon>
        <taxon>Cytophagia</taxon>
        <taxon>Cytophagales</taxon>
        <taxon>Spirosomataceae</taxon>
        <taxon>Runella</taxon>
    </lineage>
</organism>
<dbReference type="InterPro" id="IPR051539">
    <property type="entry name" value="T4SS-coupling_protein"/>
</dbReference>
<reference evidence="8 9" key="1">
    <citation type="submission" date="2022-06" db="EMBL/GenBank/DDBJ databases">
        <title>Runella sp. S5 genome sequencing.</title>
        <authorList>
            <person name="Park S."/>
        </authorList>
    </citation>
    <scope>NUCLEOTIDE SEQUENCE [LARGE SCALE GENOMIC DNA]</scope>
    <source>
        <strain evidence="8 9">S5</strain>
    </source>
</reference>
<evidence type="ECO:0000313" key="9">
    <source>
        <dbReference type="Proteomes" id="UP001204772"/>
    </source>
</evidence>
<dbReference type="EMBL" id="JAMZEL010000020">
    <property type="protein sequence ID" value="MCP1386227.1"/>
    <property type="molecule type" value="Genomic_DNA"/>
</dbReference>
<evidence type="ECO:0000256" key="2">
    <source>
        <dbReference type="ARBA" id="ARBA00008806"/>
    </source>
</evidence>
<gene>
    <name evidence="8" type="ORF">NCI00_27550</name>
</gene>
<comment type="similarity">
    <text evidence="2">Belongs to the VirD4/TraG family.</text>
</comment>
<dbReference type="RefSeq" id="WP_253532935.1">
    <property type="nucleotide sequence ID" value="NZ_JAMZEL010000020.1"/>
</dbReference>